<evidence type="ECO:0000313" key="8">
    <source>
        <dbReference type="EMBL" id="MBM7850635.1"/>
    </source>
</evidence>
<evidence type="ECO:0000256" key="5">
    <source>
        <dbReference type="ARBA" id="ARBA00023285"/>
    </source>
</evidence>
<comment type="cofactor">
    <cofactor evidence="1">
        <name>adenosylcob(III)alamin</name>
        <dbReference type="ChEBI" id="CHEBI:18408"/>
    </cofactor>
</comment>
<dbReference type="EMBL" id="BSFF01000002">
    <property type="protein sequence ID" value="GLK55928.1"/>
    <property type="molecule type" value="Genomic_DNA"/>
</dbReference>
<reference evidence="7" key="1">
    <citation type="journal article" date="2014" name="Int. J. Syst. Evol. Microbiol.">
        <title>Complete genome sequence of Corynebacterium casei LMG S-19264T (=DSM 44701T), isolated from a smear-ripened cheese.</title>
        <authorList>
            <consortium name="US DOE Joint Genome Institute (JGI-PGF)"/>
            <person name="Walter F."/>
            <person name="Albersmeier A."/>
            <person name="Kalinowski J."/>
            <person name="Ruckert C."/>
        </authorList>
    </citation>
    <scope>NUCLEOTIDE SEQUENCE</scope>
    <source>
        <strain evidence="7">VKM B-1606</strain>
    </source>
</reference>
<feature type="domain" description="Methylmalonyl-CoA mutase alpha/beta chain catalytic" evidence="6">
    <location>
        <begin position="77"/>
        <end position="450"/>
    </location>
</feature>
<comment type="caution">
    <text evidence="7">The sequence shown here is derived from an EMBL/GenBank/DDBJ whole genome shotgun (WGS) entry which is preliminary data.</text>
</comment>
<evidence type="ECO:0000313" key="9">
    <source>
        <dbReference type="Proteomes" id="UP000758856"/>
    </source>
</evidence>
<dbReference type="Pfam" id="PF01642">
    <property type="entry name" value="MM_CoA_mutase"/>
    <property type="match status" value="1"/>
</dbReference>
<keyword evidence="5" id="KW-0170">Cobalt</keyword>
<accession>A0A9W6ITH5</accession>
<dbReference type="GO" id="GO:0004494">
    <property type="term" value="F:methylmalonyl-CoA mutase activity"/>
    <property type="evidence" value="ECO:0007669"/>
    <property type="project" value="UniProtKB-EC"/>
</dbReference>
<keyword evidence="3" id="KW-0846">Cobalamin</keyword>
<dbReference type="Gene3D" id="3.20.20.240">
    <property type="entry name" value="Methylmalonyl-CoA mutase"/>
    <property type="match status" value="1"/>
</dbReference>
<dbReference type="EC" id="5.4.99.2" evidence="8"/>
<name>A0A9W6ITH5_9HYPH</name>
<dbReference type="SUPFAM" id="SSF51703">
    <property type="entry name" value="Cobalamin (vitamin B12)-dependent enzymes"/>
    <property type="match status" value="1"/>
</dbReference>
<gene>
    <name evidence="7" type="primary">mutA_2</name>
    <name evidence="7" type="ORF">GCM10008170_19470</name>
    <name evidence="8" type="ORF">JOD31_000847</name>
</gene>
<evidence type="ECO:0000256" key="1">
    <source>
        <dbReference type="ARBA" id="ARBA00001922"/>
    </source>
</evidence>
<dbReference type="GO" id="GO:0046872">
    <property type="term" value="F:metal ion binding"/>
    <property type="evidence" value="ECO:0007669"/>
    <property type="project" value="InterPro"/>
</dbReference>
<dbReference type="EMBL" id="JAFBCY010000001">
    <property type="protein sequence ID" value="MBM7850635.1"/>
    <property type="molecule type" value="Genomic_DNA"/>
</dbReference>
<dbReference type="AlphaFoldDB" id="A0A9W6ITH5"/>
<protein>
    <submittedName>
        <fullName evidence="7">Methylmalonyl-CoA mutase</fullName>
        <ecNumber evidence="8">5.4.99.2</ecNumber>
    </submittedName>
</protein>
<sequence>MTNQTTEAAMTRVATSFAADFATATEDDWRAAAEAALKGRPLESVIRHRTMDGVAVAAIRPRSAPSPIPGRAPGSRWIALSRIDIADPAAANEQALEDLNNGASGLALAFLTPGDGHGVAADTLDRLDQALDGVLLDLAPLYLEVVPFEGRAAAALVAALIERRGIAPSDTYICFGLDLLRDLARTGTLPRSWSDMGGRAAGVVQGLRARGFTGPVFSIDARVSHGAGATDVQELAGAIASATEHVRALVANGVDLETAADAMSFAFSCDADQFATIAKLRAARLLWAAWRRESGLPERTVHIHAETSRRMMSERAAHTNLVRTTIAAFAAGVGGADSITVRPFTDALGAADADARRLARNAQAIILEESNAHRVADPAAGAGAIDGLTDALAETAWMLFQQIERDGGLLQALTSGSWQARIADARARRRSAAATRRSPVVGVSEFPEAGETLHVPPSPPHVSRLPQVVPIAGEIGEDVAGFDALVAAFLNGSSFADVRAASASNPSVSATPLDLERVAAPFERLRATNEAATPRPAVYLALVGPIARHSARAGFVRNLLVAGGLTAIDGPAGATTEANVAAWTESGATLAIVCGADDGYAETGPDLVAALAAAGATVWLAGRPKEGAEALSSAGVSRFVAAGDDALAVLHDATTLASAQNAPALGGVS</sequence>
<evidence type="ECO:0000256" key="3">
    <source>
        <dbReference type="ARBA" id="ARBA00022628"/>
    </source>
</evidence>
<keyword evidence="4 8" id="KW-0413">Isomerase</keyword>
<evidence type="ECO:0000313" key="7">
    <source>
        <dbReference type="EMBL" id="GLK55928.1"/>
    </source>
</evidence>
<dbReference type="InterPro" id="IPR006099">
    <property type="entry name" value="MeMalonylCoA_mutase_a/b_cat"/>
</dbReference>
<evidence type="ECO:0000256" key="4">
    <source>
        <dbReference type="ARBA" id="ARBA00023235"/>
    </source>
</evidence>
<dbReference type="InterPro" id="IPR036724">
    <property type="entry name" value="Cobalamin-bd_sf"/>
</dbReference>
<reference evidence="8 9" key="2">
    <citation type="submission" date="2021-01" db="EMBL/GenBank/DDBJ databases">
        <title>Genomic Encyclopedia of Type Strains, Phase IV (KMG-IV): sequencing the most valuable type-strain genomes for metagenomic binning, comparative biology and taxonomic classification.</title>
        <authorList>
            <person name="Goeker M."/>
        </authorList>
    </citation>
    <scope>NUCLEOTIDE SEQUENCE [LARGE SCALE GENOMIC DNA]</scope>
    <source>
        <strain evidence="8 9">DSM 6130</strain>
    </source>
</reference>
<organism evidence="7 10">
    <name type="scientific">Methylopila capsulata</name>
    <dbReference type="NCBI Taxonomy" id="61654"/>
    <lineage>
        <taxon>Bacteria</taxon>
        <taxon>Pseudomonadati</taxon>
        <taxon>Pseudomonadota</taxon>
        <taxon>Alphaproteobacteria</taxon>
        <taxon>Hyphomicrobiales</taxon>
        <taxon>Methylopilaceae</taxon>
        <taxon>Methylopila</taxon>
    </lineage>
</organism>
<dbReference type="Gene3D" id="3.40.50.280">
    <property type="entry name" value="Cobalamin-binding domain"/>
    <property type="match status" value="1"/>
</dbReference>
<evidence type="ECO:0000313" key="10">
    <source>
        <dbReference type="Proteomes" id="UP001143400"/>
    </source>
</evidence>
<proteinExistence type="inferred from homology"/>
<reference evidence="7" key="3">
    <citation type="submission" date="2023-01" db="EMBL/GenBank/DDBJ databases">
        <authorList>
            <person name="Sun Q."/>
            <person name="Evtushenko L."/>
        </authorList>
    </citation>
    <scope>NUCLEOTIDE SEQUENCE</scope>
    <source>
        <strain evidence="7">VKM B-1606</strain>
    </source>
</reference>
<dbReference type="RefSeq" id="WP_204949036.1">
    <property type="nucleotide sequence ID" value="NZ_BSFF01000002.1"/>
</dbReference>
<evidence type="ECO:0000256" key="2">
    <source>
        <dbReference type="ARBA" id="ARBA00008465"/>
    </source>
</evidence>
<dbReference type="Proteomes" id="UP000758856">
    <property type="component" value="Unassembled WGS sequence"/>
</dbReference>
<dbReference type="GO" id="GO:0031419">
    <property type="term" value="F:cobalamin binding"/>
    <property type="evidence" value="ECO:0007669"/>
    <property type="project" value="UniProtKB-KW"/>
</dbReference>
<evidence type="ECO:0000259" key="6">
    <source>
        <dbReference type="Pfam" id="PF01642"/>
    </source>
</evidence>
<dbReference type="SUPFAM" id="SSF52242">
    <property type="entry name" value="Cobalamin (vitamin B12)-binding domain"/>
    <property type="match status" value="1"/>
</dbReference>
<dbReference type="Proteomes" id="UP001143400">
    <property type="component" value="Unassembled WGS sequence"/>
</dbReference>
<dbReference type="PANTHER" id="PTHR48101:SF4">
    <property type="entry name" value="METHYLMALONYL-COA MUTASE, MITOCHONDRIAL"/>
    <property type="match status" value="1"/>
</dbReference>
<keyword evidence="9" id="KW-1185">Reference proteome</keyword>
<comment type="similarity">
    <text evidence="2">Belongs to the methylmalonyl-CoA mutase family.</text>
</comment>
<dbReference type="PANTHER" id="PTHR48101">
    <property type="entry name" value="METHYLMALONYL-COA MUTASE, MITOCHONDRIAL-RELATED"/>
    <property type="match status" value="1"/>
</dbReference>
<dbReference type="InterPro" id="IPR016176">
    <property type="entry name" value="Cbl-dep_enz_cat"/>
</dbReference>